<organism evidence="1 2">
    <name type="scientific">Coffea canephora</name>
    <name type="common">Robusta coffee</name>
    <dbReference type="NCBI Taxonomy" id="49390"/>
    <lineage>
        <taxon>Eukaryota</taxon>
        <taxon>Viridiplantae</taxon>
        <taxon>Streptophyta</taxon>
        <taxon>Embryophyta</taxon>
        <taxon>Tracheophyta</taxon>
        <taxon>Spermatophyta</taxon>
        <taxon>Magnoliopsida</taxon>
        <taxon>eudicotyledons</taxon>
        <taxon>Gunneridae</taxon>
        <taxon>Pentapetalae</taxon>
        <taxon>asterids</taxon>
        <taxon>lamiids</taxon>
        <taxon>Gentianales</taxon>
        <taxon>Rubiaceae</taxon>
        <taxon>Ixoroideae</taxon>
        <taxon>Gardenieae complex</taxon>
        <taxon>Bertiereae - Coffeeae clade</taxon>
        <taxon>Coffeeae</taxon>
        <taxon>Coffea</taxon>
    </lineage>
</organism>
<name>A0A068UHL8_COFCA</name>
<reference evidence="2" key="1">
    <citation type="journal article" date="2014" name="Science">
        <title>The coffee genome provides insight into the convergent evolution of caffeine biosynthesis.</title>
        <authorList>
            <person name="Denoeud F."/>
            <person name="Carretero-Paulet L."/>
            <person name="Dereeper A."/>
            <person name="Droc G."/>
            <person name="Guyot R."/>
            <person name="Pietrella M."/>
            <person name="Zheng C."/>
            <person name="Alberti A."/>
            <person name="Anthony F."/>
            <person name="Aprea G."/>
            <person name="Aury J.M."/>
            <person name="Bento P."/>
            <person name="Bernard M."/>
            <person name="Bocs S."/>
            <person name="Campa C."/>
            <person name="Cenci A."/>
            <person name="Combes M.C."/>
            <person name="Crouzillat D."/>
            <person name="Da Silva C."/>
            <person name="Daddiego L."/>
            <person name="De Bellis F."/>
            <person name="Dussert S."/>
            <person name="Garsmeur O."/>
            <person name="Gayraud T."/>
            <person name="Guignon V."/>
            <person name="Jahn K."/>
            <person name="Jamilloux V."/>
            <person name="Joet T."/>
            <person name="Labadie K."/>
            <person name="Lan T."/>
            <person name="Leclercq J."/>
            <person name="Lepelley M."/>
            <person name="Leroy T."/>
            <person name="Li L.T."/>
            <person name="Librado P."/>
            <person name="Lopez L."/>
            <person name="Munoz A."/>
            <person name="Noel B."/>
            <person name="Pallavicini A."/>
            <person name="Perrotta G."/>
            <person name="Poncet V."/>
            <person name="Pot D."/>
            <person name="Priyono X."/>
            <person name="Rigoreau M."/>
            <person name="Rouard M."/>
            <person name="Rozas J."/>
            <person name="Tranchant-Dubreuil C."/>
            <person name="VanBuren R."/>
            <person name="Zhang Q."/>
            <person name="Andrade A.C."/>
            <person name="Argout X."/>
            <person name="Bertrand B."/>
            <person name="de Kochko A."/>
            <person name="Graziosi G."/>
            <person name="Henry R.J."/>
            <person name="Jayarama X."/>
            <person name="Ming R."/>
            <person name="Nagai C."/>
            <person name="Rounsley S."/>
            <person name="Sankoff D."/>
            <person name="Giuliano G."/>
            <person name="Albert V.A."/>
            <person name="Wincker P."/>
            <person name="Lashermes P."/>
        </authorList>
    </citation>
    <scope>NUCLEOTIDE SEQUENCE [LARGE SCALE GENOMIC DNA]</scope>
    <source>
        <strain evidence="2">cv. DH200-94</strain>
    </source>
</reference>
<sequence length="65" mass="7698">MNDEWWAPRRRWRQVLLHRVLETTTLSGLQMLEVLDNCKSKWCRPKCTSSVLPLLIDWTKLGSNS</sequence>
<dbReference type="InParanoid" id="A0A068UHL8"/>
<dbReference type="Gramene" id="CDP07128">
    <property type="protein sequence ID" value="CDP07128"/>
    <property type="gene ID" value="GSCOC_T00024253001"/>
</dbReference>
<dbReference type="EMBL" id="HG739108">
    <property type="protein sequence ID" value="CDP07128.1"/>
    <property type="molecule type" value="Genomic_DNA"/>
</dbReference>
<accession>A0A068UHL8</accession>
<keyword evidence="2" id="KW-1185">Reference proteome</keyword>
<evidence type="ECO:0000313" key="2">
    <source>
        <dbReference type="Proteomes" id="UP000295252"/>
    </source>
</evidence>
<evidence type="ECO:0000313" key="1">
    <source>
        <dbReference type="EMBL" id="CDP07128.1"/>
    </source>
</evidence>
<proteinExistence type="predicted"/>
<gene>
    <name evidence="1" type="ORF">GSCOC_T00024253001</name>
</gene>
<protein>
    <submittedName>
        <fullName evidence="1">Uncharacterized protein</fullName>
    </submittedName>
</protein>
<dbReference type="Proteomes" id="UP000295252">
    <property type="component" value="Chromosome I"/>
</dbReference>
<dbReference type="AlphaFoldDB" id="A0A068UHL8"/>